<dbReference type="AlphaFoldDB" id="A0AAV6Y541"/>
<dbReference type="Proteomes" id="UP000826271">
    <property type="component" value="Unassembled WGS sequence"/>
</dbReference>
<dbReference type="PROSITE" id="PS50213">
    <property type="entry name" value="FAS1"/>
    <property type="match status" value="2"/>
</dbReference>
<dbReference type="Pfam" id="PF02469">
    <property type="entry name" value="Fasciclin"/>
    <property type="match status" value="1"/>
</dbReference>
<comment type="similarity">
    <text evidence="1">Belongs to the fasciclin-like AGP family.</text>
</comment>
<keyword evidence="5" id="KW-1185">Reference proteome</keyword>
<dbReference type="InterPro" id="IPR052806">
    <property type="entry name" value="Fasciclin-like_AGP"/>
</dbReference>
<dbReference type="Gene3D" id="2.30.180.10">
    <property type="entry name" value="FAS1 domain"/>
    <property type="match status" value="2"/>
</dbReference>
<evidence type="ECO:0000259" key="3">
    <source>
        <dbReference type="PROSITE" id="PS50213"/>
    </source>
</evidence>
<dbReference type="InterPro" id="IPR036378">
    <property type="entry name" value="FAS1_dom_sf"/>
</dbReference>
<dbReference type="SMART" id="SM00554">
    <property type="entry name" value="FAS1"/>
    <property type="match status" value="2"/>
</dbReference>
<name>A0AAV6Y541_9LAMI</name>
<dbReference type="PANTHER" id="PTHR33985">
    <property type="entry name" value="OS02G0491300 PROTEIN-RELATED"/>
    <property type="match status" value="1"/>
</dbReference>
<dbReference type="InterPro" id="IPR000782">
    <property type="entry name" value="FAS1_domain"/>
</dbReference>
<evidence type="ECO:0000256" key="1">
    <source>
        <dbReference type="ARBA" id="ARBA00007843"/>
    </source>
</evidence>
<feature type="domain" description="FAS1" evidence="3">
    <location>
        <begin position="203"/>
        <end position="326"/>
    </location>
</feature>
<dbReference type="PANTHER" id="PTHR33985:SF19">
    <property type="entry name" value="FASCICLIN-LIKE ARABINOGALACTAN PROTEIN 21"/>
    <property type="match status" value="1"/>
</dbReference>
<dbReference type="EMBL" id="WHWC01000001">
    <property type="protein sequence ID" value="KAG8390306.1"/>
    <property type="molecule type" value="Genomic_DNA"/>
</dbReference>
<evidence type="ECO:0000313" key="4">
    <source>
        <dbReference type="EMBL" id="KAG8390306.1"/>
    </source>
</evidence>
<keyword evidence="2" id="KW-1133">Transmembrane helix</keyword>
<keyword evidence="2" id="KW-0812">Transmembrane</keyword>
<feature type="domain" description="FAS1" evidence="3">
    <location>
        <begin position="49"/>
        <end position="168"/>
    </location>
</feature>
<evidence type="ECO:0000313" key="5">
    <source>
        <dbReference type="Proteomes" id="UP000826271"/>
    </source>
</evidence>
<sequence length="336" mass="36558">MANPSCSQECQAPIYIAMSLTLAFMAIIASTTIHNSTPNTPVSPPHAAAVNASHALRLHGGFHVTATLLQFSPDLFFSADTPHSHTTIFAMQDSAISNLSIPPPALRQLLRYHTAPSALPTAELLKKPPGFCFKTLVNNQNLMITNQDSKSGSIVINNVLISHPDMFLEGPLSVHGVSGPFDSIPSPPCGFSNHTPDHQAVDWTRIIRFLSSNGFVSFAIGLNSFLDHHENRNLGFVTIFAPPNSGFISLPSPLLDRIVKLHIMPQRFSYMELGAAVNSSLRTLITGYDLKIDRFSETLAVNGVEITAPDFFSSEKFVIHGISRAFGVDEFYSTSK</sequence>
<accession>A0AAV6Y541</accession>
<evidence type="ECO:0000256" key="2">
    <source>
        <dbReference type="SAM" id="Phobius"/>
    </source>
</evidence>
<comment type="caution">
    <text evidence="4">The sequence shown here is derived from an EMBL/GenBank/DDBJ whole genome shotgun (WGS) entry which is preliminary data.</text>
</comment>
<protein>
    <recommendedName>
        <fullName evidence="3">FAS1 domain-containing protein</fullName>
    </recommendedName>
</protein>
<reference evidence="4" key="1">
    <citation type="submission" date="2019-10" db="EMBL/GenBank/DDBJ databases">
        <authorList>
            <person name="Zhang R."/>
            <person name="Pan Y."/>
            <person name="Wang J."/>
            <person name="Ma R."/>
            <person name="Yu S."/>
        </authorList>
    </citation>
    <scope>NUCLEOTIDE SEQUENCE</scope>
    <source>
        <strain evidence="4">LA-IB0</strain>
        <tissue evidence="4">Leaf</tissue>
    </source>
</reference>
<organism evidence="4 5">
    <name type="scientific">Buddleja alternifolia</name>
    <dbReference type="NCBI Taxonomy" id="168488"/>
    <lineage>
        <taxon>Eukaryota</taxon>
        <taxon>Viridiplantae</taxon>
        <taxon>Streptophyta</taxon>
        <taxon>Embryophyta</taxon>
        <taxon>Tracheophyta</taxon>
        <taxon>Spermatophyta</taxon>
        <taxon>Magnoliopsida</taxon>
        <taxon>eudicotyledons</taxon>
        <taxon>Gunneridae</taxon>
        <taxon>Pentapetalae</taxon>
        <taxon>asterids</taxon>
        <taxon>lamiids</taxon>
        <taxon>Lamiales</taxon>
        <taxon>Scrophulariaceae</taxon>
        <taxon>Buddlejeae</taxon>
        <taxon>Buddleja</taxon>
    </lineage>
</organism>
<keyword evidence="2" id="KW-0472">Membrane</keyword>
<feature type="transmembrane region" description="Helical" evidence="2">
    <location>
        <begin position="12"/>
        <end position="33"/>
    </location>
</feature>
<dbReference type="SUPFAM" id="SSF82153">
    <property type="entry name" value="FAS1 domain"/>
    <property type="match status" value="2"/>
</dbReference>
<gene>
    <name evidence="4" type="ORF">BUALT_Bualt01G0069900</name>
</gene>
<proteinExistence type="inferred from homology"/>